<dbReference type="InterPro" id="IPR002347">
    <property type="entry name" value="SDR_fam"/>
</dbReference>
<dbReference type="SUPFAM" id="SSF51735">
    <property type="entry name" value="NAD(P)-binding Rossmann-fold domains"/>
    <property type="match status" value="1"/>
</dbReference>
<evidence type="ECO:0000256" key="1">
    <source>
        <dbReference type="ARBA" id="ARBA00006484"/>
    </source>
</evidence>
<dbReference type="GO" id="GO:0016491">
    <property type="term" value="F:oxidoreductase activity"/>
    <property type="evidence" value="ECO:0007669"/>
    <property type="project" value="UniProtKB-KW"/>
</dbReference>
<comment type="similarity">
    <text evidence="1">Belongs to the short-chain dehydrogenases/reductases (SDR) family.</text>
</comment>
<dbReference type="PANTHER" id="PTHR43639">
    <property type="entry name" value="OXIDOREDUCTASE, SHORT-CHAIN DEHYDROGENASE/REDUCTASE FAMILY (AFU_ORTHOLOGUE AFUA_5G02870)"/>
    <property type="match status" value="1"/>
</dbReference>
<evidence type="ECO:0008006" key="4">
    <source>
        <dbReference type="Google" id="ProtNLM"/>
    </source>
</evidence>
<accession>A0A3B0SSI6</accession>
<dbReference type="AlphaFoldDB" id="A0A3B0SSI6"/>
<dbReference type="Pfam" id="PF13561">
    <property type="entry name" value="adh_short_C2"/>
    <property type="match status" value="1"/>
</dbReference>
<dbReference type="PRINTS" id="PR00081">
    <property type="entry name" value="GDHRDH"/>
</dbReference>
<proteinExistence type="inferred from homology"/>
<reference evidence="3" key="1">
    <citation type="submission" date="2018-06" db="EMBL/GenBank/DDBJ databases">
        <authorList>
            <person name="Zhirakovskaya E."/>
        </authorList>
    </citation>
    <scope>NUCLEOTIDE SEQUENCE</scope>
</reference>
<dbReference type="EMBL" id="UOEJ01000258">
    <property type="protein sequence ID" value="VAW07053.1"/>
    <property type="molecule type" value="Genomic_DNA"/>
</dbReference>
<dbReference type="PANTHER" id="PTHR43639:SF1">
    <property type="entry name" value="SHORT-CHAIN DEHYDROGENASE_REDUCTASE FAMILY PROTEIN"/>
    <property type="match status" value="1"/>
</dbReference>
<keyword evidence="2" id="KW-0560">Oxidoreductase</keyword>
<sequence length="260" mass="28209">MKAAILITAAGRRIGKCLAEVLGRQGHYIYLHYHTARRDGEATLKSIRDNGGDGMLVSCDLGQYDQVEGLLAACDNPDHPPRHVINNASQFIDDSIFNFTETGFATHQNVNLRAPMQLARALYNLIPDGGRGSVINIIDSKVFALNPDFHCYTLSKYGLLGATEMMAQALSPKVRVNGIAPGLTLISSSQSVENFELASHLNFIGAPLRVEDIAETARLLINSPSLNGITIPVDGGQKMINFTGDVVNVAKDILKRQLKP</sequence>
<evidence type="ECO:0000256" key="2">
    <source>
        <dbReference type="ARBA" id="ARBA00023002"/>
    </source>
</evidence>
<protein>
    <recommendedName>
        <fullName evidence="4">FolM Alternative dihydrofolate reductase 1</fullName>
    </recommendedName>
</protein>
<dbReference type="Gene3D" id="3.40.50.720">
    <property type="entry name" value="NAD(P)-binding Rossmann-like Domain"/>
    <property type="match status" value="1"/>
</dbReference>
<gene>
    <name evidence="3" type="ORF">MNBD_ALPHA01-514</name>
</gene>
<evidence type="ECO:0000313" key="3">
    <source>
        <dbReference type="EMBL" id="VAW07053.1"/>
    </source>
</evidence>
<name>A0A3B0SSI6_9ZZZZ</name>
<organism evidence="3">
    <name type="scientific">hydrothermal vent metagenome</name>
    <dbReference type="NCBI Taxonomy" id="652676"/>
    <lineage>
        <taxon>unclassified sequences</taxon>
        <taxon>metagenomes</taxon>
        <taxon>ecological metagenomes</taxon>
    </lineage>
</organism>
<dbReference type="InterPro" id="IPR036291">
    <property type="entry name" value="NAD(P)-bd_dom_sf"/>
</dbReference>